<dbReference type="GO" id="GO:0000159">
    <property type="term" value="C:protein phosphatase type 2A complex"/>
    <property type="evidence" value="ECO:0007669"/>
    <property type="project" value="TreeGrafter"/>
</dbReference>
<dbReference type="EMBL" id="GL870877">
    <property type="protein sequence ID" value="EIJ88823.1"/>
    <property type="molecule type" value="Genomic_DNA"/>
</dbReference>
<dbReference type="InterPro" id="IPR037218">
    <property type="entry name" value="PTPA_sf"/>
</dbReference>
<dbReference type="FunCoup" id="I3EHX6">
    <property type="interactions" value="93"/>
</dbReference>
<organism evidence="10 11">
    <name type="scientific">Nematocida parisii (strain ERTm3)</name>
    <name type="common">Nematode killer fungus</name>
    <dbReference type="NCBI Taxonomy" id="935791"/>
    <lineage>
        <taxon>Eukaryota</taxon>
        <taxon>Fungi</taxon>
        <taxon>Fungi incertae sedis</taxon>
        <taxon>Microsporidia</taxon>
        <taxon>Nematocida</taxon>
    </lineage>
</organism>
<evidence type="ECO:0000256" key="2">
    <source>
        <dbReference type="ARBA" id="ARBA00004123"/>
    </source>
</evidence>
<dbReference type="STRING" id="935791.I3EHX6"/>
<keyword evidence="6 9" id="KW-0697">Rotamase</keyword>
<dbReference type="PIRSF" id="PIRSF016325">
    <property type="entry name" value="Phstyr_phstse_ac"/>
    <property type="match status" value="1"/>
</dbReference>
<proteinExistence type="inferred from homology"/>
<evidence type="ECO:0000256" key="4">
    <source>
        <dbReference type="ARBA" id="ARBA00011019"/>
    </source>
</evidence>
<gene>
    <name evidence="10" type="ORF">NEQG_00642</name>
</gene>
<dbReference type="Pfam" id="PF03095">
    <property type="entry name" value="PTPA"/>
    <property type="match status" value="1"/>
</dbReference>
<dbReference type="InterPro" id="IPR004327">
    <property type="entry name" value="Phstyr_phstse_ac"/>
</dbReference>
<reference evidence="10" key="1">
    <citation type="submission" date="2011-01" db="EMBL/GenBank/DDBJ databases">
        <title>The Genome Sequence of Nematocida parisii strain ERTm3.</title>
        <authorList>
            <consortium name="The Broad Institute Genome Sequencing Platform"/>
            <consortium name="The Broad Institute Genome Sequencing Center for Infectious Disease"/>
            <person name="Cuomo C."/>
            <person name="Troemel E."/>
            <person name="Young S.K."/>
            <person name="Zeng Q."/>
            <person name="Gargeya S."/>
            <person name="Fitzgerald M."/>
            <person name="Haas B."/>
            <person name="Abouelleil A."/>
            <person name="Alvarado L."/>
            <person name="Arachchi H.M."/>
            <person name="Berlin A."/>
            <person name="Chapman S.B."/>
            <person name="Gearin G."/>
            <person name="Goldberg J."/>
            <person name="Griggs A."/>
            <person name="Gujja S."/>
            <person name="Hansen M."/>
            <person name="Heiman D."/>
            <person name="Howarth C."/>
            <person name="Larimer J."/>
            <person name="Lui A."/>
            <person name="MacDonald P.J.P."/>
            <person name="McCowen C."/>
            <person name="Montmayeur A."/>
            <person name="Murphy C."/>
            <person name="Neiman D."/>
            <person name="Pearson M."/>
            <person name="Priest M."/>
            <person name="Roberts A."/>
            <person name="Saif S."/>
            <person name="Shea T."/>
            <person name="Sisk P."/>
            <person name="Stolte C."/>
            <person name="Sykes S."/>
            <person name="Wortman J."/>
            <person name="Nusbaum C."/>
            <person name="Birren B."/>
        </authorList>
    </citation>
    <scope>NUCLEOTIDE SEQUENCE</scope>
    <source>
        <strain evidence="10">ERTm3</strain>
    </source>
</reference>
<dbReference type="GO" id="GO:0005634">
    <property type="term" value="C:nucleus"/>
    <property type="evidence" value="ECO:0007669"/>
    <property type="project" value="UniProtKB-SubCell"/>
</dbReference>
<name>I3EHX6_NEMP3</name>
<dbReference type="InterPro" id="IPR043170">
    <property type="entry name" value="PTPA_C_lid"/>
</dbReference>
<evidence type="ECO:0000256" key="1">
    <source>
        <dbReference type="ARBA" id="ARBA00000971"/>
    </source>
</evidence>
<accession>I3EHX6</accession>
<dbReference type="InParanoid" id="I3EHX6"/>
<dbReference type="OMA" id="DACHISP"/>
<comment type="function">
    <text evidence="9">PPIases accelerate the folding of proteins. It catalyzes the cis-trans isomerization of proline imidic peptide bonds in oligopeptides.</text>
</comment>
<evidence type="ECO:0000256" key="8">
    <source>
        <dbReference type="ARBA" id="ARBA00023242"/>
    </source>
</evidence>
<evidence type="ECO:0000256" key="3">
    <source>
        <dbReference type="ARBA" id="ARBA00004496"/>
    </source>
</evidence>
<dbReference type="GO" id="GO:0008160">
    <property type="term" value="F:protein tyrosine phosphatase activator activity"/>
    <property type="evidence" value="ECO:0007669"/>
    <property type="project" value="TreeGrafter"/>
</dbReference>
<comment type="subcellular location">
    <subcellularLocation>
        <location evidence="3 9">Cytoplasm</location>
    </subcellularLocation>
    <subcellularLocation>
        <location evidence="2">Nucleus</location>
    </subcellularLocation>
</comment>
<keyword evidence="7 9" id="KW-0413">Isomerase</keyword>
<dbReference type="GO" id="GO:0007052">
    <property type="term" value="P:mitotic spindle organization"/>
    <property type="evidence" value="ECO:0007669"/>
    <property type="project" value="TreeGrafter"/>
</dbReference>
<protein>
    <recommendedName>
        <fullName evidence="9">Serine/threonine-protein phosphatase 2A activator</fullName>
        <ecNumber evidence="9">5.2.1.8</ecNumber>
    </recommendedName>
    <alternativeName>
        <fullName evidence="9">Phosphotyrosyl phosphatase activator</fullName>
    </alternativeName>
</protein>
<evidence type="ECO:0000256" key="9">
    <source>
        <dbReference type="RuleBase" id="RU361210"/>
    </source>
</evidence>
<evidence type="ECO:0000313" key="10">
    <source>
        <dbReference type="EMBL" id="EIJ88823.1"/>
    </source>
</evidence>
<dbReference type="VEuPathDB" id="MicrosporidiaDB:NEQG_00642"/>
<dbReference type="GO" id="GO:0003755">
    <property type="term" value="F:peptidyl-prolyl cis-trans isomerase activity"/>
    <property type="evidence" value="ECO:0007669"/>
    <property type="project" value="UniProtKB-KW"/>
</dbReference>
<evidence type="ECO:0000256" key="6">
    <source>
        <dbReference type="ARBA" id="ARBA00023110"/>
    </source>
</evidence>
<keyword evidence="5 9" id="KW-0963">Cytoplasm</keyword>
<dbReference type="OrthoDB" id="16120at2759"/>
<keyword evidence="11" id="KW-1185">Reference proteome</keyword>
<dbReference type="PANTHER" id="PTHR10012">
    <property type="entry name" value="SERINE/THREONINE-PROTEIN PHOSPHATASE 2A REGULATORY SUBUNIT B"/>
    <property type="match status" value="1"/>
</dbReference>
<comment type="catalytic activity">
    <reaction evidence="1 9">
        <text>[protein]-peptidylproline (omega=180) = [protein]-peptidylproline (omega=0)</text>
        <dbReference type="Rhea" id="RHEA:16237"/>
        <dbReference type="Rhea" id="RHEA-COMP:10747"/>
        <dbReference type="Rhea" id="RHEA-COMP:10748"/>
        <dbReference type="ChEBI" id="CHEBI:83833"/>
        <dbReference type="ChEBI" id="CHEBI:83834"/>
        <dbReference type="EC" id="5.2.1.8"/>
    </reaction>
</comment>
<dbReference type="AlphaFoldDB" id="I3EHX6"/>
<dbReference type="HOGENOM" id="CLU_030733_4_0_1"/>
<sequence>MAKLLYKVDPEHWDVARFKSSAAYKTVQEYLMKIDQMIQNNAIPGDIDRYYDISETRNIEEIEEMIEKRKEEGVAYSKEDILTPGNLFLIKIEEIIQEVPIEEGNQRYGNKGFINFAERILIEGERLLKESFPSLETKDVRILQEYLQESFGNKSRIDYGTGHELNFFCFVIILLKLGIIQEKSVLLVLEQYFSIIRLLILKYKLEPAGSHGMGGLDDYQLLPFLFGSSQFCRRDGFAFAFLFSEKEKGLSYAKALRFIHIDKTFPPSKYTYKERIEKYNAIELTEEPFSHHSITIYSLRSVPLVKINKGMLKMYDGVVLTPYAVVQHFISSEYLPI</sequence>
<dbReference type="SUPFAM" id="SSF140984">
    <property type="entry name" value="PTPA-like"/>
    <property type="match status" value="1"/>
</dbReference>
<dbReference type="PANTHER" id="PTHR10012:SF3">
    <property type="entry name" value="SERINE_THREONINE-PROTEIN PHOSPHATASE 2A ACTIVATOR 1"/>
    <property type="match status" value="1"/>
</dbReference>
<evidence type="ECO:0000313" key="11">
    <source>
        <dbReference type="Proteomes" id="UP000002872"/>
    </source>
</evidence>
<dbReference type="GO" id="GO:0005737">
    <property type="term" value="C:cytoplasm"/>
    <property type="evidence" value="ECO:0007669"/>
    <property type="project" value="UniProtKB-SubCell"/>
</dbReference>
<evidence type="ECO:0000256" key="5">
    <source>
        <dbReference type="ARBA" id="ARBA00022490"/>
    </source>
</evidence>
<dbReference type="Gene3D" id="1.20.120.1150">
    <property type="match status" value="1"/>
</dbReference>
<comment type="similarity">
    <text evidence="4 9">Belongs to the PTPA-type PPIase family.</text>
</comment>
<evidence type="ECO:0000256" key="7">
    <source>
        <dbReference type="ARBA" id="ARBA00023235"/>
    </source>
</evidence>
<dbReference type="EC" id="5.2.1.8" evidence="9"/>
<keyword evidence="8" id="KW-0539">Nucleus</keyword>
<dbReference type="Proteomes" id="UP000002872">
    <property type="component" value="Unassembled WGS sequence"/>
</dbReference>